<gene>
    <name evidence="2" type="ORF">NMN56_022090</name>
</gene>
<evidence type="ECO:0008006" key="4">
    <source>
        <dbReference type="Google" id="ProtNLM"/>
    </source>
</evidence>
<proteinExistence type="predicted"/>
<reference evidence="2 3" key="1">
    <citation type="submission" date="2023-05" db="EMBL/GenBank/DDBJ databases">
        <title>Streptantibioticus silvisoli sp. nov., acidotolerant actinomycetes 1 from pine litter.</title>
        <authorList>
            <person name="Swiecimska M."/>
            <person name="Golinska P."/>
            <person name="Sangal V."/>
            <person name="Wachnowicz B."/>
            <person name="Goodfellow M."/>
        </authorList>
    </citation>
    <scope>NUCLEOTIDE SEQUENCE [LARGE SCALE GENOMIC DNA]</scope>
    <source>
        <strain evidence="2 3">DSM 42109</strain>
    </source>
</reference>
<protein>
    <recommendedName>
        <fullName evidence="4">AG1 protein</fullName>
    </recommendedName>
</protein>
<dbReference type="RefSeq" id="WP_274040985.1">
    <property type="nucleotide sequence ID" value="NZ_JANCPR020000022.1"/>
</dbReference>
<accession>A0ABT6ZZU8</accession>
<dbReference type="EMBL" id="JANCPR020000022">
    <property type="protein sequence ID" value="MDJ1134602.1"/>
    <property type="molecule type" value="Genomic_DNA"/>
</dbReference>
<feature type="region of interest" description="Disordered" evidence="1">
    <location>
        <begin position="1"/>
        <end position="46"/>
    </location>
</feature>
<evidence type="ECO:0000256" key="1">
    <source>
        <dbReference type="SAM" id="MobiDB-lite"/>
    </source>
</evidence>
<keyword evidence="3" id="KW-1185">Reference proteome</keyword>
<dbReference type="Proteomes" id="UP001214441">
    <property type="component" value="Unassembled WGS sequence"/>
</dbReference>
<comment type="caution">
    <text evidence="2">The sequence shown here is derived from an EMBL/GenBank/DDBJ whole genome shotgun (WGS) entry which is preliminary data.</text>
</comment>
<evidence type="ECO:0000313" key="3">
    <source>
        <dbReference type="Proteomes" id="UP001214441"/>
    </source>
</evidence>
<evidence type="ECO:0000313" key="2">
    <source>
        <dbReference type="EMBL" id="MDJ1134602.1"/>
    </source>
</evidence>
<name>A0ABT6ZZU8_9ACTN</name>
<sequence length="166" mass="17273">MSFEDEWAQHKAAAESQSVSMQLNGRPADNGPSAGDEGGGGAGKSDLVVAQDDVGAIGSDAFTLHGKLKKSGDIAGAHANSEGAGASMRAAQSLASHSFLLGDALSKAVEVWGTQLKTVLQGCAHISNHLDYTKKSHHTDDVKIGAELERRDGSAVSPSQIYRYLK</sequence>
<organism evidence="2 3">
    <name type="scientific">Streptomyces iconiensis</name>
    <dbReference type="NCBI Taxonomy" id="1384038"/>
    <lineage>
        <taxon>Bacteria</taxon>
        <taxon>Bacillati</taxon>
        <taxon>Actinomycetota</taxon>
        <taxon>Actinomycetes</taxon>
        <taxon>Kitasatosporales</taxon>
        <taxon>Streptomycetaceae</taxon>
        <taxon>Streptomyces</taxon>
    </lineage>
</organism>